<evidence type="ECO:0000313" key="3">
    <source>
        <dbReference type="Proteomes" id="UP000051291"/>
    </source>
</evidence>
<dbReference type="InterPro" id="IPR021324">
    <property type="entry name" value="DUF2929"/>
</dbReference>
<comment type="caution">
    <text evidence="2">The sequence shown here is derived from an EMBL/GenBank/DDBJ whole genome shotgun (WGS) entry which is preliminary data.</text>
</comment>
<feature type="transmembrane region" description="Helical" evidence="1">
    <location>
        <begin position="37"/>
        <end position="56"/>
    </location>
</feature>
<feature type="transmembrane region" description="Helical" evidence="1">
    <location>
        <begin position="7"/>
        <end position="25"/>
    </location>
</feature>
<dbReference type="Proteomes" id="UP000051291">
    <property type="component" value="Unassembled WGS sequence"/>
</dbReference>
<evidence type="ECO:0000313" key="2">
    <source>
        <dbReference type="EMBL" id="KRM52290.1"/>
    </source>
</evidence>
<gene>
    <name evidence="2" type="ORF">FC64_GL000715</name>
</gene>
<reference evidence="2 3" key="1">
    <citation type="journal article" date="2015" name="Genome Announc.">
        <title>Expanding the biotechnology potential of lactobacilli through comparative genomics of 213 strains and associated genera.</title>
        <authorList>
            <person name="Sun Z."/>
            <person name="Harris H.M."/>
            <person name="McCann A."/>
            <person name="Guo C."/>
            <person name="Argimon S."/>
            <person name="Zhang W."/>
            <person name="Yang X."/>
            <person name="Jeffery I.B."/>
            <person name="Cooney J.C."/>
            <person name="Kagawa T.F."/>
            <person name="Liu W."/>
            <person name="Song Y."/>
            <person name="Salvetti E."/>
            <person name="Wrobel A."/>
            <person name="Rasinkangas P."/>
            <person name="Parkhill J."/>
            <person name="Rea M.C."/>
            <person name="O'Sullivan O."/>
            <person name="Ritari J."/>
            <person name="Douillard F.P."/>
            <person name="Paul Ross R."/>
            <person name="Yang R."/>
            <person name="Briner A.E."/>
            <person name="Felis G.E."/>
            <person name="de Vos W.M."/>
            <person name="Barrangou R."/>
            <person name="Klaenhammer T.R."/>
            <person name="Caufield P.W."/>
            <person name="Cui Y."/>
            <person name="Zhang H."/>
            <person name="O'Toole P.W."/>
        </authorList>
    </citation>
    <scope>NUCLEOTIDE SEQUENCE [LARGE SCALE GENOMIC DNA]</scope>
    <source>
        <strain evidence="2 3">DSM 20653</strain>
    </source>
</reference>
<keyword evidence="1" id="KW-0472">Membrane</keyword>
<accession>A0A0R1ZD98</accession>
<dbReference type="Pfam" id="PF11151">
    <property type="entry name" value="DUF2929"/>
    <property type="match status" value="1"/>
</dbReference>
<name>A0A0R1ZD98_9LACO</name>
<evidence type="ECO:0000256" key="1">
    <source>
        <dbReference type="SAM" id="Phobius"/>
    </source>
</evidence>
<protein>
    <recommendedName>
        <fullName evidence="4">DUF2929 domain-containing protein</fullName>
    </recommendedName>
</protein>
<dbReference type="PATRIC" id="fig|1423820.4.peg.726"/>
<keyword evidence="3" id="KW-1185">Reference proteome</keyword>
<dbReference type="AlphaFoldDB" id="A0A0R1ZD98"/>
<proteinExistence type="predicted"/>
<dbReference type="EMBL" id="AYYZ01000025">
    <property type="protein sequence ID" value="KRM52290.1"/>
    <property type="molecule type" value="Genomic_DNA"/>
</dbReference>
<organism evidence="2 3">
    <name type="scientific">Ligilactobacillus araffinosus DSM 20653</name>
    <dbReference type="NCBI Taxonomy" id="1423820"/>
    <lineage>
        <taxon>Bacteria</taxon>
        <taxon>Bacillati</taxon>
        <taxon>Bacillota</taxon>
        <taxon>Bacilli</taxon>
        <taxon>Lactobacillales</taxon>
        <taxon>Lactobacillaceae</taxon>
        <taxon>Ligilactobacillus</taxon>
    </lineage>
</organism>
<dbReference type="RefSeq" id="WP_057906643.1">
    <property type="nucleotide sequence ID" value="NZ_AYYZ01000025.1"/>
</dbReference>
<keyword evidence="1" id="KW-0812">Transmembrane</keyword>
<evidence type="ECO:0008006" key="4">
    <source>
        <dbReference type="Google" id="ProtNLM"/>
    </source>
</evidence>
<keyword evidence="1" id="KW-1133">Transmembrane helix</keyword>
<sequence length="65" mass="7285">MLKQLTILFWCAIYGEVFGYIISALNGAPFNFVTSGLIPMIAGWILINFVSMFLKAPNAKEENKK</sequence>